<accession>A0ABV5G488</accession>
<dbReference type="Proteomes" id="UP001589575">
    <property type="component" value="Unassembled WGS sequence"/>
</dbReference>
<protein>
    <submittedName>
        <fullName evidence="2">Uncharacterized protein</fullName>
    </submittedName>
</protein>
<evidence type="ECO:0000313" key="3">
    <source>
        <dbReference type="Proteomes" id="UP001589575"/>
    </source>
</evidence>
<evidence type="ECO:0000313" key="2">
    <source>
        <dbReference type="EMBL" id="MFB9073748.1"/>
    </source>
</evidence>
<gene>
    <name evidence="2" type="ORF">ACFFX0_22105</name>
</gene>
<name>A0ABV5G488_9MICC</name>
<evidence type="ECO:0000256" key="1">
    <source>
        <dbReference type="SAM" id="MobiDB-lite"/>
    </source>
</evidence>
<organism evidence="2 3">
    <name type="scientific">Citricoccus parietis</name>
    <dbReference type="NCBI Taxonomy" id="592307"/>
    <lineage>
        <taxon>Bacteria</taxon>
        <taxon>Bacillati</taxon>
        <taxon>Actinomycetota</taxon>
        <taxon>Actinomycetes</taxon>
        <taxon>Micrococcales</taxon>
        <taxon>Micrococcaceae</taxon>
        <taxon>Citricoccus</taxon>
    </lineage>
</organism>
<keyword evidence="3" id="KW-1185">Reference proteome</keyword>
<proteinExistence type="predicted"/>
<feature type="compositionally biased region" description="Polar residues" evidence="1">
    <location>
        <begin position="1"/>
        <end position="13"/>
    </location>
</feature>
<feature type="region of interest" description="Disordered" evidence="1">
    <location>
        <begin position="1"/>
        <end position="37"/>
    </location>
</feature>
<reference evidence="2 3" key="1">
    <citation type="submission" date="2024-09" db="EMBL/GenBank/DDBJ databases">
        <authorList>
            <person name="Sun Q."/>
            <person name="Mori K."/>
        </authorList>
    </citation>
    <scope>NUCLEOTIDE SEQUENCE [LARGE SCALE GENOMIC DNA]</scope>
    <source>
        <strain evidence="2 3">CCM 7609</strain>
    </source>
</reference>
<sequence>MPSGQPGLSTGSRDSVLDPRQSARGRQASGHVQRPDVICDRFRADVPHRWLQAAPDDGL</sequence>
<dbReference type="EMBL" id="JBHMFI010000001">
    <property type="protein sequence ID" value="MFB9073748.1"/>
    <property type="molecule type" value="Genomic_DNA"/>
</dbReference>
<comment type="caution">
    <text evidence="2">The sequence shown here is derived from an EMBL/GenBank/DDBJ whole genome shotgun (WGS) entry which is preliminary data.</text>
</comment>